<dbReference type="AlphaFoldDB" id="A0ABD0UZ82"/>
<evidence type="ECO:0000313" key="2">
    <source>
        <dbReference type="Proteomes" id="UP001552299"/>
    </source>
</evidence>
<dbReference type="Proteomes" id="UP001552299">
    <property type="component" value="Unassembled WGS sequence"/>
</dbReference>
<reference evidence="1 2" key="1">
    <citation type="journal article" date="2024" name="Plant Biotechnol. J.">
        <title>Dendrobium thyrsiflorum genome and its molecular insights into genes involved in important horticultural traits.</title>
        <authorList>
            <person name="Chen B."/>
            <person name="Wang J.Y."/>
            <person name="Zheng P.J."/>
            <person name="Li K.L."/>
            <person name="Liang Y.M."/>
            <person name="Chen X.F."/>
            <person name="Zhang C."/>
            <person name="Zhao X."/>
            <person name="He X."/>
            <person name="Zhang G.Q."/>
            <person name="Liu Z.J."/>
            <person name="Xu Q."/>
        </authorList>
    </citation>
    <scope>NUCLEOTIDE SEQUENCE [LARGE SCALE GENOMIC DNA]</scope>
    <source>
        <strain evidence="1">GZMU011</strain>
    </source>
</reference>
<sequence length="72" mass="7978">MTSQKTLRRAAPFAIGKYDNAIYVCDLENEGDVGDIIGLDQSDAFGFEHFGEARPEDSTYVDRFDDANLGDL</sequence>
<evidence type="ECO:0000313" key="1">
    <source>
        <dbReference type="EMBL" id="KAL0915373.1"/>
    </source>
</evidence>
<organism evidence="1 2">
    <name type="scientific">Dendrobium thyrsiflorum</name>
    <name type="common">Pinecone-like raceme dendrobium</name>
    <name type="synonym">Orchid</name>
    <dbReference type="NCBI Taxonomy" id="117978"/>
    <lineage>
        <taxon>Eukaryota</taxon>
        <taxon>Viridiplantae</taxon>
        <taxon>Streptophyta</taxon>
        <taxon>Embryophyta</taxon>
        <taxon>Tracheophyta</taxon>
        <taxon>Spermatophyta</taxon>
        <taxon>Magnoliopsida</taxon>
        <taxon>Liliopsida</taxon>
        <taxon>Asparagales</taxon>
        <taxon>Orchidaceae</taxon>
        <taxon>Epidendroideae</taxon>
        <taxon>Malaxideae</taxon>
        <taxon>Dendrobiinae</taxon>
        <taxon>Dendrobium</taxon>
    </lineage>
</organism>
<gene>
    <name evidence="1" type="ORF">M5K25_015785</name>
</gene>
<proteinExistence type="predicted"/>
<comment type="caution">
    <text evidence="1">The sequence shown here is derived from an EMBL/GenBank/DDBJ whole genome shotgun (WGS) entry which is preliminary data.</text>
</comment>
<dbReference type="EMBL" id="JANQDX010000012">
    <property type="protein sequence ID" value="KAL0915373.1"/>
    <property type="molecule type" value="Genomic_DNA"/>
</dbReference>
<accession>A0ABD0UZ82</accession>
<name>A0ABD0UZ82_DENTH</name>
<keyword evidence="2" id="KW-1185">Reference proteome</keyword>
<protein>
    <submittedName>
        <fullName evidence="1">Uncharacterized protein</fullName>
    </submittedName>
</protein>